<dbReference type="EMBL" id="QUBR01000002">
    <property type="protein sequence ID" value="REK69885.1"/>
    <property type="molecule type" value="Genomic_DNA"/>
</dbReference>
<dbReference type="InterPro" id="IPR017601">
    <property type="entry name" value="DGQHR-contain_dom"/>
</dbReference>
<dbReference type="Proteomes" id="UP000265581">
    <property type="component" value="Unassembled WGS sequence"/>
</dbReference>
<protein>
    <submittedName>
        <fullName evidence="1">DGQHR domain-containing protein</fullName>
    </submittedName>
</protein>
<proteinExistence type="predicted"/>
<evidence type="ECO:0000313" key="1">
    <source>
        <dbReference type="EMBL" id="REK69885.1"/>
    </source>
</evidence>
<sequence>MHPSVRIDCLKDVVHTAKKKYPVYVGFARPSDLVKVAVAPAYGTNDPHREIAQRVLQPPVSSWQRPLENARVTAIADVFSSSDEIMPNPVLLSANIDHAGLEPKVLNAPDGTPTTLWQIDVPIPQESDAKPLWILDGQHRINGLAKSSQADNPIPIVLLLNAPGQTAYSGRDFAHIFAQVTVTAKGLNPIHEEWLTYSYELDRYAPTVAGSEAHRSSFEAVAHLCGDVSFSTPDPNPWLNGIVFNPEQGTTPPATLAGFHYSSPELKDLILKHFYLQNGILDPQELAEQLALAYSALTKAIAMPHDESVFFGKGTYAHKVMQDGFIVGVLRRLAHLGPPNSWLDLFRSLNFHKTDWNFNTWASTRGGNAGNTSRKLAETIFPNVMIQGILPDDIDNLADYFRGNNAQVTVLFRHTTTEGRPIKKDYLLVKLMNGNKPTRDIGDRRHMKILQPGREWSGAQSSPNVGKVEAYEPNAMGRPRKFSALTGSGINLAELDSTSLEVNISMEHYGAEFGNASLTVKWS</sequence>
<evidence type="ECO:0000313" key="2">
    <source>
        <dbReference type="Proteomes" id="UP000265581"/>
    </source>
</evidence>
<dbReference type="RefSeq" id="WP_119704483.1">
    <property type="nucleotide sequence ID" value="NZ_JBHSOI010000002.1"/>
</dbReference>
<accession>A0A371P1U3</accession>
<gene>
    <name evidence="1" type="ORF">DX116_11885</name>
</gene>
<dbReference type="OrthoDB" id="237364at2"/>
<dbReference type="NCBIfam" id="TIGR03187">
    <property type="entry name" value="DGQHR"/>
    <property type="match status" value="1"/>
</dbReference>
<keyword evidence="2" id="KW-1185">Reference proteome</keyword>
<dbReference type="AlphaFoldDB" id="A0A371P1U3"/>
<reference evidence="1 2" key="1">
    <citation type="submission" date="2018-08" db="EMBL/GenBank/DDBJ databases">
        <title>Aeromicrobium sp. M2KJ-4, whole genome shotgun sequence.</title>
        <authorList>
            <person name="Tuo L."/>
        </authorList>
    </citation>
    <scope>NUCLEOTIDE SEQUENCE [LARGE SCALE GENOMIC DNA]</scope>
    <source>
        <strain evidence="1 2">M2KJ-4</strain>
    </source>
</reference>
<organism evidence="1 2">
    <name type="scientific">Aeromicrobium endophyticum</name>
    <dbReference type="NCBI Taxonomy" id="2292704"/>
    <lineage>
        <taxon>Bacteria</taxon>
        <taxon>Bacillati</taxon>
        <taxon>Actinomycetota</taxon>
        <taxon>Actinomycetes</taxon>
        <taxon>Propionibacteriales</taxon>
        <taxon>Nocardioidaceae</taxon>
        <taxon>Aeromicrobium</taxon>
    </lineage>
</organism>
<name>A0A371P1U3_9ACTN</name>
<comment type="caution">
    <text evidence="1">The sequence shown here is derived from an EMBL/GenBank/DDBJ whole genome shotgun (WGS) entry which is preliminary data.</text>
</comment>